<evidence type="ECO:0000256" key="4">
    <source>
        <dbReference type="ARBA" id="ARBA00023027"/>
    </source>
</evidence>
<keyword evidence="9" id="KW-1185">Reference proteome</keyword>
<keyword evidence="4" id="KW-0520">NAD</keyword>
<dbReference type="RefSeq" id="WP_194848220.1">
    <property type="nucleotide sequence ID" value="NZ_JAAEJV010000050.1"/>
</dbReference>
<dbReference type="EMBL" id="JAAEJV010000050">
    <property type="protein sequence ID" value="MBF5059903.1"/>
    <property type="molecule type" value="Genomic_DNA"/>
</dbReference>
<keyword evidence="1 5" id="KW-0479">Metal-binding</keyword>
<comment type="similarity">
    <text evidence="5">Belongs to the zinc-containing alcohol dehydrogenase family.</text>
</comment>
<organism evidence="8 9">
    <name type="scientific">Candidatus Neptunichlamydia vexilliferae</name>
    <dbReference type="NCBI Taxonomy" id="1651774"/>
    <lineage>
        <taxon>Bacteria</taxon>
        <taxon>Pseudomonadati</taxon>
        <taxon>Chlamydiota</taxon>
        <taxon>Chlamydiia</taxon>
        <taxon>Parachlamydiales</taxon>
        <taxon>Simkaniaceae</taxon>
        <taxon>Candidatus Neptunichlamydia</taxon>
    </lineage>
</organism>
<dbReference type="SUPFAM" id="SSF50129">
    <property type="entry name" value="GroES-like"/>
    <property type="match status" value="1"/>
</dbReference>
<gene>
    <name evidence="8" type="ORF">NEPTK9_001426</name>
</gene>
<evidence type="ECO:0000256" key="3">
    <source>
        <dbReference type="ARBA" id="ARBA00023002"/>
    </source>
</evidence>
<dbReference type="InterPro" id="IPR036291">
    <property type="entry name" value="NAD(P)-bd_dom_sf"/>
</dbReference>
<comment type="cofactor">
    <cofactor evidence="5">
        <name>Zn(2+)</name>
        <dbReference type="ChEBI" id="CHEBI:29105"/>
    </cofactor>
</comment>
<dbReference type="Gene3D" id="3.90.180.10">
    <property type="entry name" value="Medium-chain alcohol dehydrogenases, catalytic domain"/>
    <property type="match status" value="1"/>
</dbReference>
<evidence type="ECO:0000313" key="8">
    <source>
        <dbReference type="EMBL" id="MBF5059903.1"/>
    </source>
</evidence>
<evidence type="ECO:0000256" key="5">
    <source>
        <dbReference type="RuleBase" id="RU361277"/>
    </source>
</evidence>
<feature type="domain" description="Alcohol dehydrogenase-like C-terminal" evidence="6">
    <location>
        <begin position="173"/>
        <end position="294"/>
    </location>
</feature>
<dbReference type="SUPFAM" id="SSF51735">
    <property type="entry name" value="NAD(P)-binding Rossmann-fold domains"/>
    <property type="match status" value="1"/>
</dbReference>
<dbReference type="Proteomes" id="UP001194714">
    <property type="component" value="Unassembled WGS sequence"/>
</dbReference>
<keyword evidence="2 5" id="KW-0862">Zinc</keyword>
<evidence type="ECO:0000259" key="6">
    <source>
        <dbReference type="Pfam" id="PF00107"/>
    </source>
</evidence>
<proteinExistence type="inferred from homology"/>
<dbReference type="PANTHER" id="PTHR43880">
    <property type="entry name" value="ALCOHOL DEHYDROGENASE"/>
    <property type="match status" value="1"/>
</dbReference>
<comment type="caution">
    <text evidence="8">The sequence shown here is derived from an EMBL/GenBank/DDBJ whole genome shotgun (WGS) entry which is preliminary data.</text>
</comment>
<evidence type="ECO:0000313" key="9">
    <source>
        <dbReference type="Proteomes" id="UP001194714"/>
    </source>
</evidence>
<dbReference type="Pfam" id="PF08240">
    <property type="entry name" value="ADH_N"/>
    <property type="match status" value="1"/>
</dbReference>
<dbReference type="Pfam" id="PF00107">
    <property type="entry name" value="ADH_zinc_N"/>
    <property type="match status" value="1"/>
</dbReference>
<reference evidence="8 9" key="1">
    <citation type="submission" date="2020-01" db="EMBL/GenBank/DDBJ databases">
        <title>Draft genome sequence of Cand. Neptunochlamydia vexilliferae K9.</title>
        <authorList>
            <person name="Schulz F."/>
            <person name="Koestlbacher S."/>
            <person name="Wascher F."/>
            <person name="Pizzetti I."/>
            <person name="Horn M."/>
        </authorList>
    </citation>
    <scope>NUCLEOTIDE SEQUENCE [LARGE SCALE GENOMIC DNA]</scope>
    <source>
        <strain evidence="8 9">K9</strain>
    </source>
</reference>
<evidence type="ECO:0000259" key="7">
    <source>
        <dbReference type="Pfam" id="PF08240"/>
    </source>
</evidence>
<evidence type="ECO:0000256" key="2">
    <source>
        <dbReference type="ARBA" id="ARBA00022833"/>
    </source>
</evidence>
<dbReference type="PANTHER" id="PTHR43880:SF12">
    <property type="entry name" value="ALCOHOL DEHYDROGENASE CLASS-3"/>
    <property type="match status" value="1"/>
</dbReference>
<protein>
    <submittedName>
        <fullName evidence="8">S-(Hydroxymethyl)glutathione dehydrogenase</fullName>
        <ecNumber evidence="8">1.1.1.284</ecNumber>
    </submittedName>
</protein>
<dbReference type="EC" id="1.1.1.284" evidence="8"/>
<dbReference type="GO" id="GO:0051903">
    <property type="term" value="F:S-(hydroxymethyl)glutathione dehydrogenase [NAD(P)+] activity"/>
    <property type="evidence" value="ECO:0007669"/>
    <property type="project" value="UniProtKB-EC"/>
</dbReference>
<feature type="domain" description="Alcohol dehydrogenase-like N-terminal" evidence="7">
    <location>
        <begin position="27"/>
        <end position="131"/>
    </location>
</feature>
<dbReference type="PROSITE" id="PS00059">
    <property type="entry name" value="ADH_ZINC"/>
    <property type="match status" value="1"/>
</dbReference>
<dbReference type="InterPro" id="IPR013154">
    <property type="entry name" value="ADH-like_N"/>
</dbReference>
<dbReference type="InterPro" id="IPR013149">
    <property type="entry name" value="ADH-like_C"/>
</dbReference>
<keyword evidence="3 8" id="KW-0560">Oxidoreductase</keyword>
<name>A0ABS0B0I5_9BACT</name>
<dbReference type="InterPro" id="IPR011032">
    <property type="entry name" value="GroES-like_sf"/>
</dbReference>
<dbReference type="InterPro" id="IPR002328">
    <property type="entry name" value="ADH_Zn_CS"/>
</dbReference>
<sequence>MKSCAAVLVKCGAPLEMMDLEIPTLQEGQVLVQVKYSGICRSQLNEIKGLKGPDHYLPHTLGHEGSGIVVDLGPGVTKVKKDQPVILTWIKGEGIDAKGTVYTSGDLKVNSGPISTFLEYAVIAENRLIPIGSEIPLKEASLFGCAIPTGAGIVHNELDIKPNSTVAIFGLGGIGLSSLLAASAKGAKQIIAIDLEPAKLKLAQELGATDTLLFNGDTLNNIQTLTEGKGVDFAVEAVGKKGVMELAFQSVKDQTGLCVLAGNVPKDTKIECDPFNFIKGKRLIGTWGGRVKPDRDIPYFLKSFFPGNHPLAKLISHESTLDDINTLVDLLDQGKTARTLVRF</sequence>
<dbReference type="Gene3D" id="3.40.50.720">
    <property type="entry name" value="NAD(P)-binding Rossmann-like Domain"/>
    <property type="match status" value="1"/>
</dbReference>
<evidence type="ECO:0000256" key="1">
    <source>
        <dbReference type="ARBA" id="ARBA00022723"/>
    </source>
</evidence>
<accession>A0ABS0B0I5</accession>